<dbReference type="PANTHER" id="PTHR12271">
    <property type="entry name" value="POLY A POLYMERASE CID PAP -RELATED"/>
    <property type="match status" value="1"/>
</dbReference>
<dbReference type="GO" id="GO:0031123">
    <property type="term" value="P:RNA 3'-end processing"/>
    <property type="evidence" value="ECO:0007669"/>
    <property type="project" value="TreeGrafter"/>
</dbReference>
<dbReference type="InParanoid" id="S2JGK8"/>
<dbReference type="GO" id="GO:0016779">
    <property type="term" value="F:nucleotidyltransferase activity"/>
    <property type="evidence" value="ECO:0007669"/>
    <property type="project" value="UniProtKB-ARBA"/>
</dbReference>
<keyword evidence="3" id="KW-1185">Reference proteome</keyword>
<gene>
    <name evidence="2" type="ORF">HMPREF1544_05525</name>
</gene>
<dbReference type="Gene3D" id="1.10.1410.10">
    <property type="match status" value="1"/>
</dbReference>
<dbReference type="OMA" id="WASKIDN"/>
<dbReference type="STRING" id="1220926.S2JGK8"/>
<accession>S2JGK8</accession>
<dbReference type="PANTHER" id="PTHR12271:SF40">
    <property type="entry name" value="POLY(A) RNA POLYMERASE GLD2"/>
    <property type="match status" value="1"/>
</dbReference>
<dbReference type="OrthoDB" id="2274644at2759"/>
<evidence type="ECO:0000313" key="3">
    <source>
        <dbReference type="Proteomes" id="UP000014254"/>
    </source>
</evidence>
<dbReference type="InterPro" id="IPR054708">
    <property type="entry name" value="MTPAP-like_central"/>
</dbReference>
<dbReference type="AlphaFoldDB" id="S2JGK8"/>
<proteinExistence type="predicted"/>
<dbReference type="GO" id="GO:0010605">
    <property type="term" value="P:negative regulation of macromolecule metabolic process"/>
    <property type="evidence" value="ECO:0007669"/>
    <property type="project" value="UniProtKB-ARBA"/>
</dbReference>
<evidence type="ECO:0000259" key="1">
    <source>
        <dbReference type="Pfam" id="PF22600"/>
    </source>
</evidence>
<dbReference type="CDD" id="cd05402">
    <property type="entry name" value="NT_PAP_TUTase"/>
    <property type="match status" value="1"/>
</dbReference>
<dbReference type="Gene3D" id="3.30.460.10">
    <property type="entry name" value="Beta Polymerase, domain 2"/>
    <property type="match status" value="1"/>
</dbReference>
<dbReference type="SUPFAM" id="SSF81631">
    <property type="entry name" value="PAP/OAS1 substrate-binding domain"/>
    <property type="match status" value="1"/>
</dbReference>
<evidence type="ECO:0000313" key="2">
    <source>
        <dbReference type="EMBL" id="EPB87642.1"/>
    </source>
</evidence>
<dbReference type="SUPFAM" id="SSF81301">
    <property type="entry name" value="Nucleotidyltransferase"/>
    <property type="match status" value="1"/>
</dbReference>
<organism evidence="2 3">
    <name type="scientific">Mucor circinelloides f. circinelloides (strain 1006PhL)</name>
    <name type="common">Mucormycosis agent</name>
    <name type="synonym">Calyptromyces circinelloides</name>
    <dbReference type="NCBI Taxonomy" id="1220926"/>
    <lineage>
        <taxon>Eukaryota</taxon>
        <taxon>Fungi</taxon>
        <taxon>Fungi incertae sedis</taxon>
        <taxon>Mucoromycota</taxon>
        <taxon>Mucoromycotina</taxon>
        <taxon>Mucoromycetes</taxon>
        <taxon>Mucorales</taxon>
        <taxon>Mucorineae</taxon>
        <taxon>Mucoraceae</taxon>
        <taxon>Mucor</taxon>
    </lineage>
</organism>
<dbReference type="Proteomes" id="UP000014254">
    <property type="component" value="Unassembled WGS sequence"/>
</dbReference>
<dbReference type="InterPro" id="IPR043519">
    <property type="entry name" value="NT_sf"/>
</dbReference>
<dbReference type="Pfam" id="PF22600">
    <property type="entry name" value="MTPAP-like_central"/>
    <property type="match status" value="1"/>
</dbReference>
<dbReference type="EMBL" id="KE123964">
    <property type="protein sequence ID" value="EPB87642.1"/>
    <property type="molecule type" value="Genomic_DNA"/>
</dbReference>
<feature type="domain" description="Poly(A) RNA polymerase mitochondrial-like central palm" evidence="1">
    <location>
        <begin position="130"/>
        <end position="277"/>
    </location>
</feature>
<sequence length="455" mass="52799">MLPVDYCVNVLEGLYLQATWDQARCVRLFDYEQDLRLDFSQELFEIEGRYCGFMCFMYYCLRTEHVYNAFYERFGCGFVFVENDQDFRCNGFDGHECNDCRFEDPLFLLIDHNKFDSYEYQTKKMASLRLEKELFKFYQDDAMTQKTIRDRNIVIDKVTAMIRNVWSDLDFSVEPFGSTRTRLASDSSDLDLAIIIPEYSNAGRETLKNLKNIRTSIYNMHCLAAELRSIGMVNVEAIPGASVPICKFSDPETGLQCDVNASSSLGVENSQLINDYRKLDTRVGPFLYALKYFVKKRNINDNRRGTLSSYAYCLLGIYYLMNYKHDSPILPNLQNFRSNCDECHGYGCKSGITDYYVGKQQVCYHDCVEVISDSKYQMRKDPGGYGGTKTQWDGYCLDSLGVIILEFFKWASKIDNLTRHMSIYHSPEDIPSAPNKWFRKSMVIQDPFILDKNVA</sequence>
<dbReference type="eggNOG" id="KOG2277">
    <property type="taxonomic scope" value="Eukaryota"/>
</dbReference>
<name>S2JGK8_MUCC1</name>
<protein>
    <recommendedName>
        <fullName evidence="1">Poly(A) RNA polymerase mitochondrial-like central palm domain-containing protein</fullName>
    </recommendedName>
</protein>
<reference evidence="3" key="1">
    <citation type="submission" date="2013-05" db="EMBL/GenBank/DDBJ databases">
        <title>The Genome sequence of Mucor circinelloides f. circinelloides 1006PhL.</title>
        <authorList>
            <consortium name="The Broad Institute Genomics Platform"/>
            <person name="Cuomo C."/>
            <person name="Earl A."/>
            <person name="Findley K."/>
            <person name="Lee S.C."/>
            <person name="Walker B."/>
            <person name="Young S."/>
            <person name="Zeng Q."/>
            <person name="Gargeya S."/>
            <person name="Fitzgerald M."/>
            <person name="Haas B."/>
            <person name="Abouelleil A."/>
            <person name="Allen A.W."/>
            <person name="Alvarado L."/>
            <person name="Arachchi H.M."/>
            <person name="Berlin A.M."/>
            <person name="Chapman S.B."/>
            <person name="Gainer-Dewar J."/>
            <person name="Goldberg J."/>
            <person name="Griggs A."/>
            <person name="Gujja S."/>
            <person name="Hansen M."/>
            <person name="Howarth C."/>
            <person name="Imamovic A."/>
            <person name="Ireland A."/>
            <person name="Larimer J."/>
            <person name="McCowan C."/>
            <person name="Murphy C."/>
            <person name="Pearson M."/>
            <person name="Poon T.W."/>
            <person name="Priest M."/>
            <person name="Roberts A."/>
            <person name="Saif S."/>
            <person name="Shea T."/>
            <person name="Sisk P."/>
            <person name="Sykes S."/>
            <person name="Wortman J."/>
            <person name="Nusbaum C."/>
            <person name="Birren B."/>
        </authorList>
    </citation>
    <scope>NUCLEOTIDE SEQUENCE [LARGE SCALE GENOMIC DNA]</scope>
    <source>
        <strain evidence="3">1006PhL</strain>
    </source>
</reference>
<dbReference type="VEuPathDB" id="FungiDB:HMPREF1544_05525"/>